<feature type="binding site" evidence="5">
    <location>
        <position position="201"/>
    </location>
    <ligand>
        <name>Zn(2+)</name>
        <dbReference type="ChEBI" id="CHEBI:29105"/>
    </ligand>
</feature>
<feature type="transmembrane region" description="Helical" evidence="6">
    <location>
        <begin position="24"/>
        <end position="45"/>
    </location>
</feature>
<feature type="transmembrane region" description="Helical" evidence="6">
    <location>
        <begin position="143"/>
        <end position="159"/>
    </location>
</feature>
<protein>
    <submittedName>
        <fullName evidence="7">Hemolysin III family protein</fullName>
    </submittedName>
</protein>
<keyword evidence="8" id="KW-1185">Reference proteome</keyword>
<comment type="subcellular location">
    <subcellularLocation>
        <location evidence="1">Membrane</location>
        <topology evidence="1">Multi-pass membrane protein</topology>
    </subcellularLocation>
</comment>
<proteinExistence type="predicted"/>
<sequence length="222" mass="22981">MAPTPTATPLPGADHDRGAYAADAAVHAVGLAAAAIACLGLVLAAPEAPGRRLGLALGLYAGGLLAMLGCSAAYNLAGAGRWKRILQRLDHAAIFLMIAGTYTPVTLLGIGGDWGWGLFAVVWAGALGGAALKLLAPARIERAAIVLYLLLGWTGLVAIEPLLRALDWPDLTLLLLGGLFYSLGVRLHLAEWLRFHTALWHGCVLAGAACHYAVVLRITAAA</sequence>
<dbReference type="InterPro" id="IPR004254">
    <property type="entry name" value="AdipoR/HlyIII-related"/>
</dbReference>
<feature type="transmembrane region" description="Helical" evidence="6">
    <location>
        <begin position="171"/>
        <end position="189"/>
    </location>
</feature>
<gene>
    <name evidence="7" type="ORF">E2C06_30230</name>
</gene>
<evidence type="ECO:0000256" key="3">
    <source>
        <dbReference type="ARBA" id="ARBA00022989"/>
    </source>
</evidence>
<dbReference type="EMBL" id="SMSJ01000091">
    <property type="protein sequence ID" value="TDH58893.1"/>
    <property type="molecule type" value="Genomic_DNA"/>
</dbReference>
<accession>A0A4R5Q8F6</accession>
<evidence type="ECO:0000256" key="4">
    <source>
        <dbReference type="ARBA" id="ARBA00023136"/>
    </source>
</evidence>
<keyword evidence="5" id="KW-0479">Metal-binding</keyword>
<dbReference type="RefSeq" id="WP_133292298.1">
    <property type="nucleotide sequence ID" value="NZ_SMSJ01000091.1"/>
</dbReference>
<keyword evidence="4 6" id="KW-0472">Membrane</keyword>
<dbReference type="PANTHER" id="PTHR20855:SF3">
    <property type="entry name" value="LD03007P"/>
    <property type="match status" value="1"/>
</dbReference>
<feature type="transmembrane region" description="Helical" evidence="6">
    <location>
        <begin position="57"/>
        <end position="77"/>
    </location>
</feature>
<keyword evidence="5" id="KW-0862">Zinc</keyword>
<feature type="transmembrane region" description="Helical" evidence="6">
    <location>
        <begin position="89"/>
        <end position="110"/>
    </location>
</feature>
<evidence type="ECO:0000256" key="6">
    <source>
        <dbReference type="SAM" id="Phobius"/>
    </source>
</evidence>
<keyword evidence="3 6" id="KW-1133">Transmembrane helix</keyword>
<evidence type="ECO:0000256" key="2">
    <source>
        <dbReference type="ARBA" id="ARBA00022692"/>
    </source>
</evidence>
<comment type="caution">
    <text evidence="7">The sequence shown here is derived from an EMBL/GenBank/DDBJ whole genome shotgun (WGS) entry which is preliminary data.</text>
</comment>
<organism evidence="7 8">
    <name type="scientific">Dankookia rubra</name>
    <dbReference type="NCBI Taxonomy" id="1442381"/>
    <lineage>
        <taxon>Bacteria</taxon>
        <taxon>Pseudomonadati</taxon>
        <taxon>Pseudomonadota</taxon>
        <taxon>Alphaproteobacteria</taxon>
        <taxon>Acetobacterales</taxon>
        <taxon>Roseomonadaceae</taxon>
        <taxon>Dankookia</taxon>
    </lineage>
</organism>
<keyword evidence="2 6" id="KW-0812">Transmembrane</keyword>
<dbReference type="GO" id="GO:0046872">
    <property type="term" value="F:metal ion binding"/>
    <property type="evidence" value="ECO:0007669"/>
    <property type="project" value="UniProtKB-KW"/>
</dbReference>
<name>A0A4R5Q8F6_9PROT</name>
<evidence type="ECO:0000313" key="7">
    <source>
        <dbReference type="EMBL" id="TDH58893.1"/>
    </source>
</evidence>
<dbReference type="GO" id="GO:0016020">
    <property type="term" value="C:membrane"/>
    <property type="evidence" value="ECO:0007669"/>
    <property type="project" value="UniProtKB-SubCell"/>
</dbReference>
<dbReference type="Proteomes" id="UP000295096">
    <property type="component" value="Unassembled WGS sequence"/>
</dbReference>
<reference evidence="7 8" key="1">
    <citation type="journal article" date="2016" name="J. Microbiol.">
        <title>Dankookia rubra gen. nov., sp. nov., an alphaproteobacterium isolated from sediment of a shallow stream.</title>
        <authorList>
            <person name="Kim W.H."/>
            <person name="Kim D.H."/>
            <person name="Kang K."/>
            <person name="Ahn T.Y."/>
        </authorList>
    </citation>
    <scope>NUCLEOTIDE SEQUENCE [LARGE SCALE GENOMIC DNA]</scope>
    <source>
        <strain evidence="7 8">JCM30602</strain>
    </source>
</reference>
<dbReference type="AlphaFoldDB" id="A0A4R5Q8F6"/>
<feature type="transmembrane region" description="Helical" evidence="6">
    <location>
        <begin position="116"/>
        <end position="136"/>
    </location>
</feature>
<evidence type="ECO:0000313" key="8">
    <source>
        <dbReference type="Proteomes" id="UP000295096"/>
    </source>
</evidence>
<feature type="transmembrane region" description="Helical" evidence="6">
    <location>
        <begin position="198"/>
        <end position="220"/>
    </location>
</feature>
<dbReference type="OrthoDB" id="9813689at2"/>
<evidence type="ECO:0000256" key="1">
    <source>
        <dbReference type="ARBA" id="ARBA00004141"/>
    </source>
</evidence>
<dbReference type="PANTHER" id="PTHR20855">
    <property type="entry name" value="ADIPOR/PROGESTIN RECEPTOR-RELATED"/>
    <property type="match status" value="1"/>
</dbReference>
<dbReference type="Pfam" id="PF03006">
    <property type="entry name" value="HlyIII"/>
    <property type="match status" value="1"/>
</dbReference>
<evidence type="ECO:0000256" key="5">
    <source>
        <dbReference type="PIRSR" id="PIRSR604254-1"/>
    </source>
</evidence>